<dbReference type="InterPro" id="IPR002048">
    <property type="entry name" value="EF_hand_dom"/>
</dbReference>
<keyword evidence="4" id="KW-1185">Reference proteome</keyword>
<dbReference type="OMA" id="ECFLYID"/>
<dbReference type="EMBL" id="GL376634">
    <property type="status" value="NOT_ANNOTATED_CDS"/>
    <property type="molecule type" value="Genomic_DNA"/>
</dbReference>
<feature type="compositionally biased region" description="Basic and acidic residues" evidence="1">
    <location>
        <begin position="758"/>
        <end position="770"/>
    </location>
</feature>
<feature type="region of interest" description="Disordered" evidence="1">
    <location>
        <begin position="675"/>
        <end position="694"/>
    </location>
</feature>
<feature type="region of interest" description="Disordered" evidence="1">
    <location>
        <begin position="725"/>
        <end position="770"/>
    </location>
</feature>
<sequence>MEPHRTGSEDDEDEAAGTKVANLAALEQRRHEVKSKLRTVVNSLRDAGAVTNGYDSAYFLEPLPPDYPSASVHDRLFHCHKVQASQTWLRHEKQLRFEFDPPDEYQLEWRISALGREKCAIVFERFDVDEDGAWSYSEFLEYLAALEQERDRPDIRAFASDPEVWLMYMSDLFDMDAHLRLTFPGFILYREAIEQDSPLENDLRVLKIPMEWKGLKKMRRCSRIFDEYADTEGGVALKTAQYLFVEAGRALSFHELCDTIHHQRLMARCFKSILQPKHSLRLFGYHQKMRLLYTNPMLDEEPKICKPGFLSLVLSSWTPASKTRWRQWLMRSRLVAFTKLRQWQRATSWAFDSIRLIARTGLLRASCLFSHSPQQERGDYVFKMDVGSRFSTHATMHVSYNSDADYHLESLPFFYKWFVTVPSKLQLRSGPTSSVGTASSSSASATPVIRIVVLFSGEMDLYQVMQSLHLPSSVQFNHLLQRLSFRWLCSNSLEEILTNKRLVLGSQWACRAQLDTRLNKQAFAQILSQLATKLETDAAQEAEEFACFAREKAAFNGVYHEQQQQGSSSPKKASAVSSSNQNEATDNDGDDKYHRVHLWLRDAANMLSASHEVSATFSFANLNDMLLGSRWVASVLPSKLYRRVKHVLTTPGGVAAEWKSGCDSFRSEFASARHFQGSSGAGEGSRTWSRASSRSSAQLTDDFNAISDLEHSIASAFPFATPVSTSEALKRPVNPTSNNNARGGGSSSRPETGGGQHGADEPGDKKAESLTKDEIAERELLELYDMCAKHLMGVNVIRAEAGTSGITCVLEGWNFFNLLPRVQSHLVKRQSIDFINDGLARK</sequence>
<feature type="compositionally biased region" description="Gly residues" evidence="1">
    <location>
        <begin position="742"/>
        <end position="757"/>
    </location>
</feature>
<organism evidence="3 4">
    <name type="scientific">Globisporangium ultimum (strain ATCC 200006 / CBS 805.95 / DAOM BR144)</name>
    <name type="common">Pythium ultimum</name>
    <dbReference type="NCBI Taxonomy" id="431595"/>
    <lineage>
        <taxon>Eukaryota</taxon>
        <taxon>Sar</taxon>
        <taxon>Stramenopiles</taxon>
        <taxon>Oomycota</taxon>
        <taxon>Peronosporomycetes</taxon>
        <taxon>Pythiales</taxon>
        <taxon>Pythiaceae</taxon>
        <taxon>Globisporangium</taxon>
    </lineage>
</organism>
<evidence type="ECO:0000313" key="3">
    <source>
        <dbReference type="EnsemblProtists" id="PYU1_T002059"/>
    </source>
</evidence>
<dbReference type="Proteomes" id="UP000019132">
    <property type="component" value="Unassembled WGS sequence"/>
</dbReference>
<reference evidence="3" key="3">
    <citation type="submission" date="2015-02" db="UniProtKB">
        <authorList>
            <consortium name="EnsemblProtists"/>
        </authorList>
    </citation>
    <scope>IDENTIFICATION</scope>
    <source>
        <strain evidence="3">DAOM BR144</strain>
    </source>
</reference>
<feature type="compositionally biased region" description="Low complexity" evidence="1">
    <location>
        <begin position="567"/>
        <end position="579"/>
    </location>
</feature>
<evidence type="ECO:0000313" key="4">
    <source>
        <dbReference type="Proteomes" id="UP000019132"/>
    </source>
</evidence>
<dbReference type="InterPro" id="IPR011992">
    <property type="entry name" value="EF-hand-dom_pair"/>
</dbReference>
<dbReference type="SUPFAM" id="SSF47473">
    <property type="entry name" value="EF-hand"/>
    <property type="match status" value="1"/>
</dbReference>
<accession>K3WAR8</accession>
<dbReference type="InParanoid" id="K3WAR8"/>
<dbReference type="HOGENOM" id="CLU_017251_0_0_1"/>
<name>K3WAR8_GLOUD</name>
<dbReference type="VEuPathDB" id="FungiDB:PYU1_G002057"/>
<dbReference type="PROSITE" id="PS50222">
    <property type="entry name" value="EF_HAND_2"/>
    <property type="match status" value="1"/>
</dbReference>
<dbReference type="eggNOG" id="ENOG502SBIT">
    <property type="taxonomic scope" value="Eukaryota"/>
</dbReference>
<feature type="domain" description="EF-hand" evidence="2">
    <location>
        <begin position="114"/>
        <end position="149"/>
    </location>
</feature>
<reference evidence="4" key="1">
    <citation type="journal article" date="2010" name="Genome Biol.">
        <title>Genome sequence of the necrotrophic plant pathogen Pythium ultimum reveals original pathogenicity mechanisms and effector repertoire.</title>
        <authorList>
            <person name="Levesque C.A."/>
            <person name="Brouwer H."/>
            <person name="Cano L."/>
            <person name="Hamilton J.P."/>
            <person name="Holt C."/>
            <person name="Huitema E."/>
            <person name="Raffaele S."/>
            <person name="Robideau G.P."/>
            <person name="Thines M."/>
            <person name="Win J."/>
            <person name="Zerillo M.M."/>
            <person name="Beakes G.W."/>
            <person name="Boore J.L."/>
            <person name="Busam D."/>
            <person name="Dumas B."/>
            <person name="Ferriera S."/>
            <person name="Fuerstenberg S.I."/>
            <person name="Gachon C.M."/>
            <person name="Gaulin E."/>
            <person name="Govers F."/>
            <person name="Grenville-Briggs L."/>
            <person name="Horner N."/>
            <person name="Hostetler J."/>
            <person name="Jiang R.H."/>
            <person name="Johnson J."/>
            <person name="Krajaejun T."/>
            <person name="Lin H."/>
            <person name="Meijer H.J."/>
            <person name="Moore B."/>
            <person name="Morris P."/>
            <person name="Phuntmart V."/>
            <person name="Puiu D."/>
            <person name="Shetty J."/>
            <person name="Stajich J.E."/>
            <person name="Tripathy S."/>
            <person name="Wawra S."/>
            <person name="van West P."/>
            <person name="Whitty B.R."/>
            <person name="Coutinho P.M."/>
            <person name="Henrissat B."/>
            <person name="Martin F."/>
            <person name="Thomas P.D."/>
            <person name="Tyler B.M."/>
            <person name="De Vries R.P."/>
            <person name="Kamoun S."/>
            <person name="Yandell M."/>
            <person name="Tisserat N."/>
            <person name="Buell C.R."/>
        </authorList>
    </citation>
    <scope>NUCLEOTIDE SEQUENCE</scope>
    <source>
        <strain evidence="4">DAOM:BR144</strain>
    </source>
</reference>
<evidence type="ECO:0000259" key="2">
    <source>
        <dbReference type="PROSITE" id="PS50222"/>
    </source>
</evidence>
<evidence type="ECO:0000256" key="1">
    <source>
        <dbReference type="SAM" id="MobiDB-lite"/>
    </source>
</evidence>
<feature type="region of interest" description="Disordered" evidence="1">
    <location>
        <begin position="559"/>
        <end position="591"/>
    </location>
</feature>
<dbReference type="GO" id="GO:0005509">
    <property type="term" value="F:calcium ion binding"/>
    <property type="evidence" value="ECO:0007669"/>
    <property type="project" value="InterPro"/>
</dbReference>
<dbReference type="AlphaFoldDB" id="K3WAR8"/>
<proteinExistence type="predicted"/>
<dbReference type="EnsemblProtists" id="PYU1_T002059">
    <property type="protein sequence ID" value="PYU1_T002059"/>
    <property type="gene ID" value="PYU1_G002057"/>
</dbReference>
<reference evidence="4" key="2">
    <citation type="submission" date="2010-04" db="EMBL/GenBank/DDBJ databases">
        <authorList>
            <person name="Buell R."/>
            <person name="Hamilton J."/>
            <person name="Hostetler J."/>
        </authorList>
    </citation>
    <scope>NUCLEOTIDE SEQUENCE [LARGE SCALE GENOMIC DNA]</scope>
    <source>
        <strain evidence="4">DAOM:BR144</strain>
    </source>
</reference>
<protein>
    <recommendedName>
        <fullName evidence="2">EF-hand domain-containing protein</fullName>
    </recommendedName>
</protein>